<dbReference type="InterPro" id="IPR011992">
    <property type="entry name" value="EF-hand-dom_pair"/>
</dbReference>
<evidence type="ECO:0000256" key="11">
    <source>
        <dbReference type="PROSITE-ProRule" id="PRU10141"/>
    </source>
</evidence>
<dbReference type="CDD" id="cd05117">
    <property type="entry name" value="STKc_CAMK"/>
    <property type="match status" value="1"/>
</dbReference>
<dbReference type="PROSITE" id="PS00108">
    <property type="entry name" value="PROTEIN_KINASE_ST"/>
    <property type="match status" value="1"/>
</dbReference>
<evidence type="ECO:0000256" key="2">
    <source>
        <dbReference type="ARBA" id="ARBA00005253"/>
    </source>
</evidence>
<evidence type="ECO:0000256" key="9">
    <source>
        <dbReference type="ARBA" id="ARBA00022840"/>
    </source>
</evidence>
<keyword evidence="3" id="KW-0723">Serine/threonine-protein kinase</keyword>
<dbReference type="InterPro" id="IPR018247">
    <property type="entry name" value="EF_Hand_1_Ca_BS"/>
</dbReference>
<dbReference type="PROSITE" id="PS00107">
    <property type="entry name" value="PROTEIN_KINASE_ATP"/>
    <property type="match status" value="1"/>
</dbReference>
<dbReference type="FunFam" id="3.30.200.20:FF:000880">
    <property type="entry name" value="Predicted protein"/>
    <property type="match status" value="1"/>
</dbReference>
<dbReference type="Pfam" id="PF13499">
    <property type="entry name" value="EF-hand_7"/>
    <property type="match status" value="2"/>
</dbReference>
<dbReference type="SUPFAM" id="SSF47473">
    <property type="entry name" value="EF-hand"/>
    <property type="match status" value="1"/>
</dbReference>
<dbReference type="Gene3D" id="3.30.200.20">
    <property type="entry name" value="Phosphorylase Kinase, domain 1"/>
    <property type="match status" value="1"/>
</dbReference>
<dbReference type="PANTHER" id="PTHR24349">
    <property type="entry name" value="SERINE/THREONINE-PROTEIN KINASE"/>
    <property type="match status" value="1"/>
</dbReference>
<keyword evidence="8" id="KW-0106">Calcium</keyword>
<sequence length="502" mass="56951">MGTKFTKLSKKQKKEKKAPQNRPAHPNKHMSGKQESVALITDHLSDVREKYHIQPKELGHGHYGVVRKCQERTTGEWFAIKSIRKKKVGKLDVLKREIDILKEVDHPNIIKLHEVYEDEKYLHLVTELCTGGELFDRIIAKTQSAEGHFSEHDAAEIVKHIIEAIHYCHDTKHICHRDLKPENFLFESTDEHSVIKIIDFGLSRHEDTSPSHMMKTKVGTPYYVAPEVLNKEYDKSCDMWSIGVISYILLCGYPPFYGDNDHEIFVSVKAAKFDFPSPEWNSISDKAKDFISSLLKKDPKARLTAANSLEHPWFADLGLVDKATLPNLTHGSEMNSKFAHFMGMAKLKKAALAHIATHLTHNEVATLEDLFKTIDKDGDGTLTVDELKAALDSGGFSKDICTELEAMIADLAVEGHHSLNWKEFVAATVDKSLVFKEDKIKMAFDYFDRSHRGSITVKDLQTVFGSEQQAKEIMGELNHAKEGAITYEEFHDMMEEEGHITT</sequence>
<dbReference type="Proteomes" id="UP001165085">
    <property type="component" value="Unassembled WGS sequence"/>
</dbReference>
<feature type="compositionally biased region" description="Basic residues" evidence="12">
    <location>
        <begin position="7"/>
        <end position="16"/>
    </location>
</feature>
<evidence type="ECO:0008006" key="17">
    <source>
        <dbReference type="Google" id="ProtNLM"/>
    </source>
</evidence>
<organism evidence="15 16">
    <name type="scientific">Triparma strigata</name>
    <dbReference type="NCBI Taxonomy" id="1606541"/>
    <lineage>
        <taxon>Eukaryota</taxon>
        <taxon>Sar</taxon>
        <taxon>Stramenopiles</taxon>
        <taxon>Ochrophyta</taxon>
        <taxon>Bolidophyceae</taxon>
        <taxon>Parmales</taxon>
        <taxon>Triparmaceae</taxon>
        <taxon>Triparma</taxon>
    </lineage>
</organism>
<keyword evidence="4" id="KW-0808">Transferase</keyword>
<dbReference type="SUPFAM" id="SSF56112">
    <property type="entry name" value="Protein kinase-like (PK-like)"/>
    <property type="match status" value="1"/>
</dbReference>
<dbReference type="SMART" id="SM00220">
    <property type="entry name" value="S_TKc"/>
    <property type="match status" value="1"/>
</dbReference>
<evidence type="ECO:0000256" key="7">
    <source>
        <dbReference type="ARBA" id="ARBA00022777"/>
    </source>
</evidence>
<keyword evidence="6 11" id="KW-0547">Nucleotide-binding</keyword>
<comment type="cofactor">
    <cofactor evidence="1">
        <name>Mg(2+)</name>
        <dbReference type="ChEBI" id="CHEBI:18420"/>
    </cofactor>
</comment>
<evidence type="ECO:0000256" key="12">
    <source>
        <dbReference type="SAM" id="MobiDB-lite"/>
    </source>
</evidence>
<dbReference type="AlphaFoldDB" id="A0A9W7ADB2"/>
<dbReference type="PROSITE" id="PS50222">
    <property type="entry name" value="EF_HAND_2"/>
    <property type="match status" value="2"/>
</dbReference>
<keyword evidence="16" id="KW-1185">Reference proteome</keyword>
<reference evidence="16" key="1">
    <citation type="journal article" date="2023" name="Commun. Biol.">
        <title>Genome analysis of Parmales, the sister group of diatoms, reveals the evolutionary specialization of diatoms from phago-mixotrophs to photoautotrophs.</title>
        <authorList>
            <person name="Ban H."/>
            <person name="Sato S."/>
            <person name="Yoshikawa S."/>
            <person name="Yamada K."/>
            <person name="Nakamura Y."/>
            <person name="Ichinomiya M."/>
            <person name="Sato N."/>
            <person name="Blanc-Mathieu R."/>
            <person name="Endo H."/>
            <person name="Kuwata A."/>
            <person name="Ogata H."/>
        </authorList>
    </citation>
    <scope>NUCLEOTIDE SEQUENCE [LARGE SCALE GENOMIC DNA]</scope>
    <source>
        <strain evidence="16">NIES 3701</strain>
    </source>
</reference>
<dbReference type="GO" id="GO:0004674">
    <property type="term" value="F:protein serine/threonine kinase activity"/>
    <property type="evidence" value="ECO:0007669"/>
    <property type="project" value="UniProtKB-KW"/>
</dbReference>
<dbReference type="Gene3D" id="1.10.238.10">
    <property type="entry name" value="EF-hand"/>
    <property type="match status" value="2"/>
</dbReference>
<evidence type="ECO:0000256" key="4">
    <source>
        <dbReference type="ARBA" id="ARBA00022679"/>
    </source>
</evidence>
<keyword evidence="7" id="KW-0418">Kinase</keyword>
<dbReference type="Pfam" id="PF00069">
    <property type="entry name" value="Pkinase"/>
    <property type="match status" value="1"/>
</dbReference>
<keyword evidence="5" id="KW-0677">Repeat</keyword>
<evidence type="ECO:0000259" key="14">
    <source>
        <dbReference type="PROSITE" id="PS50222"/>
    </source>
</evidence>
<evidence type="ECO:0000256" key="1">
    <source>
        <dbReference type="ARBA" id="ARBA00001946"/>
    </source>
</evidence>
<evidence type="ECO:0000259" key="13">
    <source>
        <dbReference type="PROSITE" id="PS50011"/>
    </source>
</evidence>
<keyword evidence="9 11" id="KW-0067">ATP-binding</keyword>
<dbReference type="GO" id="GO:0043226">
    <property type="term" value="C:organelle"/>
    <property type="evidence" value="ECO:0007669"/>
    <property type="project" value="UniProtKB-ARBA"/>
</dbReference>
<evidence type="ECO:0000256" key="6">
    <source>
        <dbReference type="ARBA" id="ARBA00022741"/>
    </source>
</evidence>
<feature type="domain" description="EF-hand" evidence="14">
    <location>
        <begin position="362"/>
        <end position="397"/>
    </location>
</feature>
<dbReference type="SMART" id="SM00054">
    <property type="entry name" value="EFh"/>
    <property type="match status" value="3"/>
</dbReference>
<comment type="caution">
    <text evidence="15">The sequence shown here is derived from an EMBL/GenBank/DDBJ whole genome shotgun (WGS) entry which is preliminary data.</text>
</comment>
<dbReference type="PROSITE" id="PS50011">
    <property type="entry name" value="PROTEIN_KINASE_DOM"/>
    <property type="match status" value="1"/>
</dbReference>
<dbReference type="OrthoDB" id="40902at2759"/>
<proteinExistence type="inferred from homology"/>
<dbReference type="GO" id="GO:0005524">
    <property type="term" value="F:ATP binding"/>
    <property type="evidence" value="ECO:0007669"/>
    <property type="project" value="UniProtKB-UniRule"/>
</dbReference>
<dbReference type="InterPro" id="IPR002048">
    <property type="entry name" value="EF_hand_dom"/>
</dbReference>
<evidence type="ECO:0000256" key="10">
    <source>
        <dbReference type="ARBA" id="ARBA00024334"/>
    </source>
</evidence>
<dbReference type="InterPro" id="IPR011009">
    <property type="entry name" value="Kinase-like_dom_sf"/>
</dbReference>
<dbReference type="InterPro" id="IPR008271">
    <property type="entry name" value="Ser/Thr_kinase_AS"/>
</dbReference>
<dbReference type="EMBL" id="BRXY01000107">
    <property type="protein sequence ID" value="GMH66279.1"/>
    <property type="molecule type" value="Genomic_DNA"/>
</dbReference>
<accession>A0A9W7ADB2</accession>
<dbReference type="InterPro" id="IPR000719">
    <property type="entry name" value="Prot_kinase_dom"/>
</dbReference>
<comment type="similarity">
    <text evidence="10">Belongs to the protein kinase superfamily. Ser/Thr protein kinase family. CDPK subfamily.</text>
</comment>
<protein>
    <recommendedName>
        <fullName evidence="17">Calmodulin</fullName>
    </recommendedName>
</protein>
<dbReference type="FunFam" id="1.10.510.10:FF:000475">
    <property type="entry name" value="Calcium-dependent protein kinase 5"/>
    <property type="match status" value="1"/>
</dbReference>
<evidence type="ECO:0000256" key="8">
    <source>
        <dbReference type="ARBA" id="ARBA00022837"/>
    </source>
</evidence>
<comment type="similarity">
    <text evidence="2">Belongs to the centrin family.</text>
</comment>
<name>A0A9W7ADB2_9STRA</name>
<dbReference type="InterPro" id="IPR050205">
    <property type="entry name" value="CDPK_Ser/Thr_kinases"/>
</dbReference>
<evidence type="ECO:0000313" key="15">
    <source>
        <dbReference type="EMBL" id="GMH66279.1"/>
    </source>
</evidence>
<dbReference type="GO" id="GO:0005509">
    <property type="term" value="F:calcium ion binding"/>
    <property type="evidence" value="ECO:0007669"/>
    <property type="project" value="InterPro"/>
</dbReference>
<evidence type="ECO:0000313" key="16">
    <source>
        <dbReference type="Proteomes" id="UP001165085"/>
    </source>
</evidence>
<dbReference type="Gene3D" id="1.10.510.10">
    <property type="entry name" value="Transferase(Phosphotransferase) domain 1"/>
    <property type="match status" value="1"/>
</dbReference>
<dbReference type="InterPro" id="IPR017441">
    <property type="entry name" value="Protein_kinase_ATP_BS"/>
</dbReference>
<dbReference type="FunFam" id="1.10.238.10:FF:000178">
    <property type="entry name" value="Calmodulin-2 A"/>
    <property type="match status" value="1"/>
</dbReference>
<dbReference type="PROSITE" id="PS00018">
    <property type="entry name" value="EF_HAND_1"/>
    <property type="match status" value="1"/>
</dbReference>
<evidence type="ECO:0000256" key="5">
    <source>
        <dbReference type="ARBA" id="ARBA00022737"/>
    </source>
</evidence>
<feature type="domain" description="Protein kinase" evidence="13">
    <location>
        <begin position="52"/>
        <end position="314"/>
    </location>
</feature>
<feature type="region of interest" description="Disordered" evidence="12">
    <location>
        <begin position="1"/>
        <end position="34"/>
    </location>
</feature>
<feature type="domain" description="EF-hand" evidence="14">
    <location>
        <begin position="435"/>
        <end position="470"/>
    </location>
</feature>
<gene>
    <name evidence="15" type="ORF">TrST_g8833</name>
</gene>
<evidence type="ECO:0000256" key="3">
    <source>
        <dbReference type="ARBA" id="ARBA00022527"/>
    </source>
</evidence>
<feature type="binding site" evidence="11">
    <location>
        <position position="85"/>
    </location>
    <ligand>
        <name>ATP</name>
        <dbReference type="ChEBI" id="CHEBI:30616"/>
    </ligand>
</feature>